<keyword evidence="2" id="KW-1185">Reference proteome</keyword>
<comment type="caution">
    <text evidence="1">The sequence shown here is derived from an EMBL/GenBank/DDBJ whole genome shotgun (WGS) entry which is preliminary data.</text>
</comment>
<dbReference type="Proteomes" id="UP001367508">
    <property type="component" value="Unassembled WGS sequence"/>
</dbReference>
<dbReference type="EMBL" id="JAYMYQ010000008">
    <property type="protein sequence ID" value="KAK7315618.1"/>
    <property type="molecule type" value="Genomic_DNA"/>
</dbReference>
<organism evidence="1 2">
    <name type="scientific">Canavalia gladiata</name>
    <name type="common">Sword bean</name>
    <name type="synonym">Dolichos gladiatus</name>
    <dbReference type="NCBI Taxonomy" id="3824"/>
    <lineage>
        <taxon>Eukaryota</taxon>
        <taxon>Viridiplantae</taxon>
        <taxon>Streptophyta</taxon>
        <taxon>Embryophyta</taxon>
        <taxon>Tracheophyta</taxon>
        <taxon>Spermatophyta</taxon>
        <taxon>Magnoliopsida</taxon>
        <taxon>eudicotyledons</taxon>
        <taxon>Gunneridae</taxon>
        <taxon>Pentapetalae</taxon>
        <taxon>rosids</taxon>
        <taxon>fabids</taxon>
        <taxon>Fabales</taxon>
        <taxon>Fabaceae</taxon>
        <taxon>Papilionoideae</taxon>
        <taxon>50 kb inversion clade</taxon>
        <taxon>NPAAA clade</taxon>
        <taxon>indigoferoid/millettioid clade</taxon>
        <taxon>Phaseoleae</taxon>
        <taxon>Canavalia</taxon>
    </lineage>
</organism>
<name>A0AAN9Q1J1_CANGL</name>
<reference evidence="1 2" key="1">
    <citation type="submission" date="2024-01" db="EMBL/GenBank/DDBJ databases">
        <title>The genomes of 5 underutilized Papilionoideae crops provide insights into root nodulation and disease resistanc.</title>
        <authorList>
            <person name="Jiang F."/>
        </authorList>
    </citation>
    <scope>NUCLEOTIDE SEQUENCE [LARGE SCALE GENOMIC DNA]</scope>
    <source>
        <strain evidence="1">LVBAO_FW01</strain>
        <tissue evidence="1">Leaves</tissue>
    </source>
</reference>
<protein>
    <submittedName>
        <fullName evidence="1">Uncharacterized protein</fullName>
    </submittedName>
</protein>
<gene>
    <name evidence="1" type="ORF">VNO77_34182</name>
</gene>
<accession>A0AAN9Q1J1</accession>
<dbReference type="AlphaFoldDB" id="A0AAN9Q1J1"/>
<evidence type="ECO:0000313" key="2">
    <source>
        <dbReference type="Proteomes" id="UP001367508"/>
    </source>
</evidence>
<proteinExistence type="predicted"/>
<sequence length="311" mass="35607">MTPCVAIFSAWEGNFKEDPTITTSILAHLGDKEQRLIQHCDPCVRFTREFCFACIWATKIFKQAVLLPKGYSNMLREARTEVEFVSPTYLRLHAFFCREKKRLLWMATVAGVLPLIHPPQFVKKGRELLHPRPRQFWFMSVMDHLVSTMLLHASEVIGFDPWQVMFCGLIVLIIMQFGHHMHSEQHGKVVERITFTPQAMGSSPAYDKFLGFSRSLDPCTYTPSEMVQITSLVILSSQSWFMDMEGGSSKLFSEKVGETVKSYPVSVLARISGAMVRVRRAIQKCMPAARTLQGTLYIQHYSYNAKKEKKV</sequence>
<evidence type="ECO:0000313" key="1">
    <source>
        <dbReference type="EMBL" id="KAK7315618.1"/>
    </source>
</evidence>